<dbReference type="InterPro" id="IPR002937">
    <property type="entry name" value="Amino_oxidase"/>
</dbReference>
<dbReference type="InterPro" id="IPR036188">
    <property type="entry name" value="FAD/NAD-bd_sf"/>
</dbReference>
<accession>A0ABD4T7U2</accession>
<dbReference type="InterPro" id="IPR050464">
    <property type="entry name" value="Zeta_carotene_desat/Oxidored"/>
</dbReference>
<dbReference type="Pfam" id="PF01593">
    <property type="entry name" value="Amino_oxidase"/>
    <property type="match status" value="1"/>
</dbReference>
<gene>
    <name evidence="2" type="ORF">QQ91_0017855</name>
</gene>
<dbReference type="SUPFAM" id="SSF51905">
    <property type="entry name" value="FAD/NAD(P)-binding domain"/>
    <property type="match status" value="1"/>
</dbReference>
<dbReference type="EMBL" id="JTHE03000103">
    <property type="protein sequence ID" value="MCM1984691.1"/>
    <property type="molecule type" value="Genomic_DNA"/>
</dbReference>
<dbReference type="PRINTS" id="PR00419">
    <property type="entry name" value="ADXRDTASE"/>
</dbReference>
<dbReference type="NCBIfam" id="NF005560">
    <property type="entry name" value="PRK07233.1"/>
    <property type="match status" value="1"/>
</dbReference>
<proteinExistence type="predicted"/>
<protein>
    <submittedName>
        <fullName evidence="2">FAD-dependent oxidoreductase</fullName>
    </submittedName>
</protein>
<dbReference type="PANTHER" id="PTHR42923:SF46">
    <property type="entry name" value="AMINE OXIDASE"/>
    <property type="match status" value="1"/>
</dbReference>
<organism evidence="2 3">
    <name type="scientific">Lyngbya confervoides BDU141951</name>
    <dbReference type="NCBI Taxonomy" id="1574623"/>
    <lineage>
        <taxon>Bacteria</taxon>
        <taxon>Bacillati</taxon>
        <taxon>Cyanobacteriota</taxon>
        <taxon>Cyanophyceae</taxon>
        <taxon>Oscillatoriophycideae</taxon>
        <taxon>Oscillatoriales</taxon>
        <taxon>Microcoleaceae</taxon>
        <taxon>Lyngbya</taxon>
    </lineage>
</organism>
<comment type="caution">
    <text evidence="2">The sequence shown here is derived from an EMBL/GenBank/DDBJ whole genome shotgun (WGS) entry which is preliminary data.</text>
</comment>
<dbReference type="AlphaFoldDB" id="A0ABD4T7U2"/>
<evidence type="ECO:0000313" key="2">
    <source>
        <dbReference type="EMBL" id="MCM1984691.1"/>
    </source>
</evidence>
<name>A0ABD4T7U2_9CYAN</name>
<dbReference type="RefSeq" id="WP_166276794.1">
    <property type="nucleotide sequence ID" value="NZ_JTHE03000103.1"/>
</dbReference>
<dbReference type="Gene3D" id="3.50.50.60">
    <property type="entry name" value="FAD/NAD(P)-binding domain"/>
    <property type="match status" value="1"/>
</dbReference>
<evidence type="ECO:0000259" key="1">
    <source>
        <dbReference type="Pfam" id="PF01593"/>
    </source>
</evidence>
<sequence length="427" mass="47909">MAAKIGIIGGGIAGLSCAYRLATQGHQVTVLESSPQLGGLGTFFEHQGRQIDRFYHCIMPSDDYFLQLIEDLGLSDRLYWQKTFMGMVYQGHHYPFNSALDLLRFTPLSFLQRVRLGAMSLLLKYLGNDQRLDYTPMGDWLTQLFGSDLWDLFWQPLFAAKFGAKAGELPGLYLKKRLGRESNVGERGYLQGGLYGFIKALAEAIAAHGGHLVLEQPVLQLQQSDSAVIATTQQGTFSFDALISTIPLHLLAEMAQGIDGAATLPKLTYQGVINLLIFLDRPVTGYYWTPILRSQTGFDGMVESSALIAPDHYGGYHAAYLMKYTHPQSDLYQRATNTLEKEWLEQFLDLYAPLGITPDNIVDTRLFRTPYVEPIYPLGYSRYQPRIRLGQSRIYLATTAQVYPYITSWNSSIRVAAACVTQLLRNL</sequence>
<dbReference type="PANTHER" id="PTHR42923">
    <property type="entry name" value="PROTOPORPHYRINOGEN OXIDASE"/>
    <property type="match status" value="1"/>
</dbReference>
<evidence type="ECO:0000313" key="3">
    <source>
        <dbReference type="Proteomes" id="UP000031561"/>
    </source>
</evidence>
<feature type="domain" description="Amine oxidase" evidence="1">
    <location>
        <begin position="12"/>
        <end position="403"/>
    </location>
</feature>
<dbReference type="PROSITE" id="PS51257">
    <property type="entry name" value="PROKAR_LIPOPROTEIN"/>
    <property type="match status" value="1"/>
</dbReference>
<dbReference type="Proteomes" id="UP000031561">
    <property type="component" value="Unassembled WGS sequence"/>
</dbReference>
<keyword evidence="3" id="KW-1185">Reference proteome</keyword>
<reference evidence="2 3" key="1">
    <citation type="journal article" date="2015" name="Genome Announc.">
        <title>Draft Genome Sequence of Filamentous Marine Cyanobacterium Lyngbya confervoides Strain BDU141951.</title>
        <authorList>
            <person name="Chandrababunaidu M.M."/>
            <person name="Sen D."/>
            <person name="Tripathy S."/>
        </authorList>
    </citation>
    <scope>NUCLEOTIDE SEQUENCE [LARGE SCALE GENOMIC DNA]</scope>
    <source>
        <strain evidence="2 3">BDU141951</strain>
    </source>
</reference>